<gene>
    <name evidence="2" type="ORF">PFX98_05120</name>
</gene>
<evidence type="ECO:0000313" key="3">
    <source>
        <dbReference type="Proteomes" id="UP001177769"/>
    </source>
</evidence>
<dbReference type="AlphaFoldDB" id="A0AA95ND51"/>
<evidence type="ECO:0000313" key="2">
    <source>
        <dbReference type="EMBL" id="WIT12990.1"/>
    </source>
</evidence>
<dbReference type="RefSeq" id="WP_285234093.1">
    <property type="nucleotide sequence ID" value="NZ_CP116346.1"/>
</dbReference>
<keyword evidence="3" id="KW-1185">Reference proteome</keyword>
<dbReference type="InterPro" id="IPR016181">
    <property type="entry name" value="Acyl_CoA_acyltransferase"/>
</dbReference>
<dbReference type="Proteomes" id="UP001177769">
    <property type="component" value="Chromosome"/>
</dbReference>
<dbReference type="GO" id="GO:0016747">
    <property type="term" value="F:acyltransferase activity, transferring groups other than amino-acyl groups"/>
    <property type="evidence" value="ECO:0007669"/>
    <property type="project" value="InterPro"/>
</dbReference>
<sequence>MQPEIAAQLAAAIETPRLLLEPLCARHADAFFQPLQDDEALYRWISMAKPASLEALRAYWQRIEHSRMDPDAQFAWPIWAVRRKSDGHYLGRVDAEITDGLEASNFGFYFFSRYWGQGYASEAAAAAIEKLTARGVRRFVATVTVGNQASGRLLQRIGFQFTRILPGNDVIRGVVMDDEEYVRVVG</sequence>
<accession>A0AA95ND51</accession>
<dbReference type="InterPro" id="IPR051531">
    <property type="entry name" value="N-acetyltransferase"/>
</dbReference>
<evidence type="ECO:0000259" key="1">
    <source>
        <dbReference type="PROSITE" id="PS51186"/>
    </source>
</evidence>
<dbReference type="EMBL" id="CP116346">
    <property type="protein sequence ID" value="WIT12990.1"/>
    <property type="molecule type" value="Genomic_DNA"/>
</dbReference>
<name>A0AA95ND51_9BURK</name>
<reference evidence="2" key="1">
    <citation type="submission" date="2023-01" db="EMBL/GenBank/DDBJ databases">
        <title>Whole genome sequence of Paucibacter sp. S2-9 isolated from pond sediment.</title>
        <authorList>
            <person name="Jung J.Y."/>
        </authorList>
    </citation>
    <scope>NUCLEOTIDE SEQUENCE</scope>
    <source>
        <strain evidence="2">S2-9</strain>
    </source>
</reference>
<organism evidence="2 3">
    <name type="scientific">Paucibacter sediminis</name>
    <dbReference type="NCBI Taxonomy" id="3019553"/>
    <lineage>
        <taxon>Bacteria</taxon>
        <taxon>Pseudomonadati</taxon>
        <taxon>Pseudomonadota</taxon>
        <taxon>Betaproteobacteria</taxon>
        <taxon>Burkholderiales</taxon>
        <taxon>Sphaerotilaceae</taxon>
        <taxon>Roseateles</taxon>
    </lineage>
</organism>
<dbReference type="Pfam" id="PF13302">
    <property type="entry name" value="Acetyltransf_3"/>
    <property type="match status" value="1"/>
</dbReference>
<dbReference type="Gene3D" id="3.40.630.30">
    <property type="match status" value="1"/>
</dbReference>
<dbReference type="SUPFAM" id="SSF55729">
    <property type="entry name" value="Acyl-CoA N-acyltransferases (Nat)"/>
    <property type="match status" value="1"/>
</dbReference>
<proteinExistence type="predicted"/>
<feature type="domain" description="N-acetyltransferase" evidence="1">
    <location>
        <begin position="23"/>
        <end position="181"/>
    </location>
</feature>
<dbReference type="InterPro" id="IPR000182">
    <property type="entry name" value="GNAT_dom"/>
</dbReference>
<dbReference type="PROSITE" id="PS51186">
    <property type="entry name" value="GNAT"/>
    <property type="match status" value="1"/>
</dbReference>
<protein>
    <submittedName>
        <fullName evidence="2">GNAT family N-acetyltransferase</fullName>
    </submittedName>
</protein>
<dbReference type="PANTHER" id="PTHR43792:SF1">
    <property type="entry name" value="N-ACETYLTRANSFERASE DOMAIN-CONTAINING PROTEIN"/>
    <property type="match status" value="1"/>
</dbReference>
<dbReference type="PANTHER" id="PTHR43792">
    <property type="entry name" value="GNAT FAMILY, PUTATIVE (AFU_ORTHOLOGUE AFUA_3G00765)-RELATED-RELATED"/>
    <property type="match status" value="1"/>
</dbReference>
<dbReference type="KEGG" id="pais:PFX98_05120"/>